<keyword evidence="7" id="KW-0093">Biotin biosynthesis</keyword>
<evidence type="ECO:0000256" key="10">
    <source>
        <dbReference type="ARBA" id="ARBA00033381"/>
    </source>
</evidence>
<evidence type="ECO:0000256" key="9">
    <source>
        <dbReference type="ARBA" id="ARBA00032610"/>
    </source>
</evidence>
<feature type="domain" description="Aminotransferase class I/classII large" evidence="14">
    <location>
        <begin position="95"/>
        <end position="437"/>
    </location>
</feature>
<dbReference type="PANTHER" id="PTHR13693:SF100">
    <property type="entry name" value="8-AMINO-7-OXONONANOATE SYNTHASE"/>
    <property type="match status" value="1"/>
</dbReference>
<comment type="subunit">
    <text evidence="4">Homodimer.</text>
</comment>
<dbReference type="CDD" id="cd06454">
    <property type="entry name" value="KBL_like"/>
    <property type="match status" value="1"/>
</dbReference>
<keyword evidence="16" id="KW-1185">Reference proteome</keyword>
<feature type="region of interest" description="Disordered" evidence="13">
    <location>
        <begin position="1"/>
        <end position="45"/>
    </location>
</feature>
<dbReference type="GO" id="GO:0009102">
    <property type="term" value="P:biotin biosynthetic process"/>
    <property type="evidence" value="ECO:0007669"/>
    <property type="project" value="UniProtKB-KW"/>
</dbReference>
<comment type="pathway">
    <text evidence="2">Cofactor biosynthesis; biotin biosynthesis.</text>
</comment>
<evidence type="ECO:0000256" key="7">
    <source>
        <dbReference type="ARBA" id="ARBA00022756"/>
    </source>
</evidence>
<evidence type="ECO:0000256" key="1">
    <source>
        <dbReference type="ARBA" id="ARBA00001933"/>
    </source>
</evidence>
<gene>
    <name evidence="15" type="ORF">FHR97_001013</name>
</gene>
<dbReference type="InterPro" id="IPR015424">
    <property type="entry name" value="PyrdxlP-dep_Trfase"/>
</dbReference>
<comment type="similarity">
    <text evidence="3">Belongs to the class-II pyridoxal-phosphate-dependent aminotransferase family. BioF subfamily.</text>
</comment>
<protein>
    <recommendedName>
        <fullName evidence="5">8-amino-7-oxononanoate synthase</fullName>
        <ecNumber evidence="5">2.3.1.47</ecNumber>
    </recommendedName>
    <alternativeName>
        <fullName evidence="9">7-keto-8-amino-pelargonic acid synthase</fullName>
    </alternativeName>
    <alternativeName>
        <fullName evidence="10">8-amino-7-ketopelargonate synthase</fullName>
    </alternativeName>
</protein>
<evidence type="ECO:0000256" key="6">
    <source>
        <dbReference type="ARBA" id="ARBA00022679"/>
    </source>
</evidence>
<evidence type="ECO:0000256" key="8">
    <source>
        <dbReference type="ARBA" id="ARBA00022898"/>
    </source>
</evidence>
<evidence type="ECO:0000256" key="3">
    <source>
        <dbReference type="ARBA" id="ARBA00010008"/>
    </source>
</evidence>
<dbReference type="InterPro" id="IPR001917">
    <property type="entry name" value="Aminotrans_II_pyridoxalP_BS"/>
</dbReference>
<evidence type="ECO:0000313" key="16">
    <source>
        <dbReference type="Proteomes" id="UP000518892"/>
    </source>
</evidence>
<dbReference type="PANTHER" id="PTHR13693">
    <property type="entry name" value="CLASS II AMINOTRANSFERASE/8-AMINO-7-OXONONANOATE SYNTHASE"/>
    <property type="match status" value="1"/>
</dbReference>
<dbReference type="InterPro" id="IPR015422">
    <property type="entry name" value="PyrdxlP-dep_Trfase_small"/>
</dbReference>
<dbReference type="GO" id="GO:0030170">
    <property type="term" value="F:pyridoxal phosphate binding"/>
    <property type="evidence" value="ECO:0007669"/>
    <property type="project" value="InterPro"/>
</dbReference>
<dbReference type="Pfam" id="PF00155">
    <property type="entry name" value="Aminotran_1_2"/>
    <property type="match status" value="1"/>
</dbReference>
<accession>A0A7W5ERM5</accession>
<dbReference type="SUPFAM" id="SSF53383">
    <property type="entry name" value="PLP-dependent transferases"/>
    <property type="match status" value="1"/>
</dbReference>
<dbReference type="EC" id="2.3.1.47" evidence="5"/>
<evidence type="ECO:0000256" key="11">
    <source>
        <dbReference type="ARBA" id="ARBA00047715"/>
    </source>
</evidence>
<feature type="compositionally biased region" description="Basic and acidic residues" evidence="13">
    <location>
        <begin position="1"/>
        <end position="11"/>
    </location>
</feature>
<dbReference type="InterPro" id="IPR015421">
    <property type="entry name" value="PyrdxlP-dep_Trfase_major"/>
</dbReference>
<reference evidence="15 16" key="1">
    <citation type="submission" date="2020-08" db="EMBL/GenBank/DDBJ databases">
        <title>Genomic Encyclopedia of Type Strains, Phase III (KMG-III): the genomes of soil and plant-associated and newly described type strains.</title>
        <authorList>
            <person name="Whitman W."/>
        </authorList>
    </citation>
    <scope>NUCLEOTIDE SEQUENCE [LARGE SCALE GENOMIC DNA]</scope>
    <source>
        <strain evidence="15 16">CECT 7744</strain>
    </source>
</reference>
<dbReference type="EMBL" id="JACHXR010000002">
    <property type="protein sequence ID" value="MBB3230179.1"/>
    <property type="molecule type" value="Genomic_DNA"/>
</dbReference>
<evidence type="ECO:0000256" key="13">
    <source>
        <dbReference type="SAM" id="MobiDB-lite"/>
    </source>
</evidence>
<evidence type="ECO:0000256" key="4">
    <source>
        <dbReference type="ARBA" id="ARBA00011738"/>
    </source>
</evidence>
<evidence type="ECO:0000256" key="5">
    <source>
        <dbReference type="ARBA" id="ARBA00013187"/>
    </source>
</evidence>
<organism evidence="15 16">
    <name type="scientific">Halomonas stenophila</name>
    <dbReference type="NCBI Taxonomy" id="795312"/>
    <lineage>
        <taxon>Bacteria</taxon>
        <taxon>Pseudomonadati</taxon>
        <taxon>Pseudomonadota</taxon>
        <taxon>Gammaproteobacteria</taxon>
        <taxon>Oceanospirillales</taxon>
        <taxon>Halomonadaceae</taxon>
        <taxon>Halomonas</taxon>
    </lineage>
</organism>
<dbReference type="InterPro" id="IPR050087">
    <property type="entry name" value="AON_synthase_class-II"/>
</dbReference>
<dbReference type="Gene3D" id="3.40.640.10">
    <property type="entry name" value="Type I PLP-dependent aspartate aminotransferase-like (Major domain)"/>
    <property type="match status" value="1"/>
</dbReference>
<keyword evidence="8 12" id="KW-0663">Pyridoxal phosphate</keyword>
<evidence type="ECO:0000313" key="15">
    <source>
        <dbReference type="EMBL" id="MBB3230179.1"/>
    </source>
</evidence>
<evidence type="ECO:0000256" key="12">
    <source>
        <dbReference type="RuleBase" id="RU003693"/>
    </source>
</evidence>
<dbReference type="GO" id="GO:0008710">
    <property type="term" value="F:8-amino-7-oxononanoate synthase activity"/>
    <property type="evidence" value="ECO:0007669"/>
    <property type="project" value="UniProtKB-EC"/>
</dbReference>
<dbReference type="RefSeq" id="WP_183382681.1">
    <property type="nucleotide sequence ID" value="NZ_JACHXR010000002.1"/>
</dbReference>
<dbReference type="Gene3D" id="3.90.1150.10">
    <property type="entry name" value="Aspartate Aminotransferase, domain 1"/>
    <property type="match status" value="1"/>
</dbReference>
<dbReference type="AlphaFoldDB" id="A0A7W5ERM5"/>
<comment type="cofactor">
    <cofactor evidence="1 12">
        <name>pyridoxal 5'-phosphate</name>
        <dbReference type="ChEBI" id="CHEBI:597326"/>
    </cofactor>
</comment>
<keyword evidence="6" id="KW-0808">Transferase</keyword>
<sequence length="453" mass="49632">MSAPHDPRADLRQQLLSQARKRRRPAPPVARPTEGEQNAAPPTDVSEHLIRFDAHPGYQQIAMMREGARRLGLTDPFFKVHDGNAGASSVIGGRECLNFSSYNYLGFSGDARVNRAACDAVARYGTSVSASRVVSGERPVHRQLEQALASAYRAEDAVAFVSGHATNVSTLGYLLGPKDLVLHDEYIHNSTLMGAQLAGARRIAFPHDDTDALDALLTRHRHQFERVLIVIEGLYSMDGDVPDLPRFIELKQRHQAWLMVDEAHSFGVLGEHGLGLREHFQLDSTAVDIWMGTLSKSLAGCGGYIAGCRALVETLRYLAPGFLYSVGLPAQVAAPALEALTLMQQEPERVARLHEISRYFLEQARDLGLDTGHSIGAAVVPVIVGNSPLAARLSHGLFEQGINVQPILHPAVPEKSARLRFFLCCDHTRRQIDTTLHTLTKMLKDASTPLDTT</sequence>
<evidence type="ECO:0000259" key="14">
    <source>
        <dbReference type="Pfam" id="PF00155"/>
    </source>
</evidence>
<evidence type="ECO:0000256" key="2">
    <source>
        <dbReference type="ARBA" id="ARBA00004746"/>
    </source>
</evidence>
<name>A0A7W5ERM5_9GAMM</name>
<dbReference type="InterPro" id="IPR004839">
    <property type="entry name" value="Aminotransferase_I/II_large"/>
</dbReference>
<comment type="catalytic activity">
    <reaction evidence="11">
        <text>6-carboxyhexanoyl-[ACP] + L-alanine + H(+) = (8S)-8-amino-7-oxononanoate + holo-[ACP] + CO2</text>
        <dbReference type="Rhea" id="RHEA:42288"/>
        <dbReference type="Rhea" id="RHEA-COMP:9685"/>
        <dbReference type="Rhea" id="RHEA-COMP:9955"/>
        <dbReference type="ChEBI" id="CHEBI:15378"/>
        <dbReference type="ChEBI" id="CHEBI:16526"/>
        <dbReference type="ChEBI" id="CHEBI:57972"/>
        <dbReference type="ChEBI" id="CHEBI:64479"/>
        <dbReference type="ChEBI" id="CHEBI:78846"/>
        <dbReference type="ChEBI" id="CHEBI:149468"/>
        <dbReference type="EC" id="2.3.1.47"/>
    </reaction>
</comment>
<comment type="caution">
    <text evidence="15">The sequence shown here is derived from an EMBL/GenBank/DDBJ whole genome shotgun (WGS) entry which is preliminary data.</text>
</comment>
<dbReference type="Proteomes" id="UP000518892">
    <property type="component" value="Unassembled WGS sequence"/>
</dbReference>
<proteinExistence type="inferred from homology"/>
<dbReference type="PROSITE" id="PS00599">
    <property type="entry name" value="AA_TRANSFER_CLASS_2"/>
    <property type="match status" value="1"/>
</dbReference>